<comment type="catalytic activity">
    <reaction evidence="3">
        <text>alpha-L-fucose = beta-L-fucose</text>
        <dbReference type="Rhea" id="RHEA:25580"/>
        <dbReference type="ChEBI" id="CHEBI:42548"/>
        <dbReference type="ChEBI" id="CHEBI:42589"/>
        <dbReference type="EC" id="5.1.3.29"/>
    </reaction>
</comment>
<dbReference type="PANTHER" id="PTHR31690:SF4">
    <property type="entry name" value="FUCOSE MUTAROTASE"/>
    <property type="match status" value="1"/>
</dbReference>
<dbReference type="GO" id="GO:0062193">
    <property type="term" value="F:D-ribose pyranase activity"/>
    <property type="evidence" value="ECO:0007669"/>
    <property type="project" value="UniProtKB-EC"/>
</dbReference>
<dbReference type="KEGG" id="lrh:LGG_02682"/>
<organism evidence="4 5">
    <name type="scientific">Lacticaseibacillus rhamnosus (strain ATCC 53103 / LMG 18243 / GG)</name>
    <name type="common">Lactobacillus rhamnosus</name>
    <dbReference type="NCBI Taxonomy" id="568703"/>
    <lineage>
        <taxon>Bacteria</taxon>
        <taxon>Bacillati</taxon>
        <taxon>Bacillota</taxon>
        <taxon>Bacilli</taxon>
        <taxon>Lactobacillales</taxon>
        <taxon>Lactobacillaceae</taxon>
        <taxon>Lacticaseibacillus</taxon>
    </lineage>
</organism>
<accession>A0A7S7FR43</accession>
<dbReference type="Gene3D" id="3.40.1650.10">
    <property type="entry name" value="RbsD-like domain"/>
    <property type="match status" value="1"/>
</dbReference>
<evidence type="ECO:0000256" key="2">
    <source>
        <dbReference type="ARBA" id="ARBA00023235"/>
    </source>
</evidence>
<dbReference type="PANTHER" id="PTHR31690">
    <property type="entry name" value="FUCOSE MUTAROTASE"/>
    <property type="match status" value="1"/>
</dbReference>
<dbReference type="InterPro" id="IPR023750">
    <property type="entry name" value="RbsD-like_sf"/>
</dbReference>
<dbReference type="KEGG" id="lrg:LRHM_2576"/>
<dbReference type="RefSeq" id="WP_005686561.1">
    <property type="nucleotide sequence ID" value="NC_013198.1"/>
</dbReference>
<evidence type="ECO:0000313" key="4">
    <source>
        <dbReference type="EMBL" id="BAI43103.1"/>
    </source>
</evidence>
<evidence type="ECO:0000256" key="3">
    <source>
        <dbReference type="ARBA" id="ARBA00036324"/>
    </source>
</evidence>
<name>A0A7S7FR43_LACRG</name>
<sequence>MLKNIPKRLSPELVKTLMEMGHGDEILLADANYPANTNHDHVIRADGLTVLDLLQDILVLMPLDSYADYQAIVQEVVPGDKHVPNGEPPVWHQYRTEIAKSFSDYQFKSLERFEFYEHSKQCFAIVQTGDQALYGNLILKKGVIS</sequence>
<dbReference type="Pfam" id="PF05025">
    <property type="entry name" value="RbsD_FucU"/>
    <property type="match status" value="1"/>
</dbReference>
<reference evidence="4 5" key="1">
    <citation type="journal article" date="2009" name="J. Bacteriol.">
        <title>Complete genome sequence of the probiotic Lactobacillus rhamnosus ATCC 53103.</title>
        <authorList>
            <person name="Morita H."/>
            <person name="Toh H."/>
            <person name="Oshima K."/>
            <person name="Murakami M."/>
            <person name="Taylor T.D."/>
            <person name="Igimi S."/>
            <person name="Hattori M."/>
        </authorList>
    </citation>
    <scope>NUCLEOTIDE SEQUENCE [LARGE SCALE GENOMIC DNA]</scope>
    <source>
        <strain evidence="5">ATCC 53103 / LMG 18243 / GG [Tokyo]</strain>
    </source>
</reference>
<keyword evidence="2" id="KW-0413">Isomerase</keyword>
<dbReference type="Proteomes" id="UP000002067">
    <property type="component" value="Chromosome"/>
</dbReference>
<dbReference type="EMBL" id="AP011548">
    <property type="protein sequence ID" value="BAI43103.1"/>
    <property type="molecule type" value="Genomic_DNA"/>
</dbReference>
<evidence type="ECO:0000256" key="1">
    <source>
        <dbReference type="ARBA" id="ARBA00000223"/>
    </source>
</evidence>
<proteinExistence type="predicted"/>
<dbReference type="GO" id="GO:0036373">
    <property type="term" value="F:L-fucose mutarotase activity"/>
    <property type="evidence" value="ECO:0007669"/>
    <property type="project" value="UniProtKB-EC"/>
</dbReference>
<dbReference type="AlphaFoldDB" id="A0A7S7FR43"/>
<gene>
    <name evidence="4" type="ordered locus">LRHM_2576</name>
</gene>
<protein>
    <submittedName>
        <fullName evidence="4">Fucose operon protein</fullName>
    </submittedName>
</protein>
<dbReference type="GO" id="GO:0042806">
    <property type="term" value="F:fucose binding"/>
    <property type="evidence" value="ECO:0007669"/>
    <property type="project" value="TreeGrafter"/>
</dbReference>
<evidence type="ECO:0000313" key="5">
    <source>
        <dbReference type="Proteomes" id="UP000002067"/>
    </source>
</evidence>
<dbReference type="InterPro" id="IPR050443">
    <property type="entry name" value="RbsD/FucU_mutarotase"/>
</dbReference>
<comment type="catalytic activity">
    <reaction evidence="1">
        <text>beta-D-ribopyranose = beta-D-ribofuranose</text>
        <dbReference type="Rhea" id="RHEA:25432"/>
        <dbReference type="ChEBI" id="CHEBI:27476"/>
        <dbReference type="ChEBI" id="CHEBI:47002"/>
        <dbReference type="EC" id="5.4.99.62"/>
    </reaction>
</comment>
<dbReference type="InterPro" id="IPR007721">
    <property type="entry name" value="RbsD_FucU"/>
</dbReference>
<dbReference type="SUPFAM" id="SSF102546">
    <property type="entry name" value="RbsD-like"/>
    <property type="match status" value="1"/>
</dbReference>
<dbReference type="GO" id="GO:0006004">
    <property type="term" value="P:fucose metabolic process"/>
    <property type="evidence" value="ECO:0007669"/>
    <property type="project" value="TreeGrafter"/>
</dbReference>